<reference evidence="2 3" key="1">
    <citation type="submission" date="2019-09" db="EMBL/GenBank/DDBJ databases">
        <title>Genome sequence of Roseospira marina, one of the more divergent members of the non-sulfur purple photosynthetic bacterial family, the Rhodospirillaceae.</title>
        <authorList>
            <person name="Meyer T."/>
            <person name="Kyndt J."/>
        </authorList>
    </citation>
    <scope>NUCLEOTIDE SEQUENCE [LARGE SCALE GENOMIC DNA]</scope>
    <source>
        <strain evidence="2 3">DSM 15113</strain>
    </source>
</reference>
<dbReference type="OrthoDB" id="7361147at2"/>
<dbReference type="AlphaFoldDB" id="A0A5M6IC27"/>
<evidence type="ECO:0000256" key="1">
    <source>
        <dbReference type="SAM" id="SignalP"/>
    </source>
</evidence>
<feature type="signal peptide" evidence="1">
    <location>
        <begin position="1"/>
        <end position="34"/>
    </location>
</feature>
<keyword evidence="3" id="KW-1185">Reference proteome</keyword>
<evidence type="ECO:0000313" key="2">
    <source>
        <dbReference type="EMBL" id="KAA5605844.1"/>
    </source>
</evidence>
<comment type="caution">
    <text evidence="2">The sequence shown here is derived from an EMBL/GenBank/DDBJ whole genome shotgun (WGS) entry which is preliminary data.</text>
</comment>
<feature type="chain" id="PRO_5024444024" description="PQQ-binding-like beta-propeller repeat protein" evidence="1">
    <location>
        <begin position="35"/>
        <end position="144"/>
    </location>
</feature>
<protein>
    <recommendedName>
        <fullName evidence="4">PQQ-binding-like beta-propeller repeat protein</fullName>
    </recommendedName>
</protein>
<evidence type="ECO:0008006" key="4">
    <source>
        <dbReference type="Google" id="ProtNLM"/>
    </source>
</evidence>
<sequence length="144" mass="15181">MGLRLGLRPLAALPAALLLAGGLLALGPITPAHAAGADAAADGSGDSVAAGTVVKLGNWRIHHIEELRLGQPTLDPNTGAIYHPVAITGTSISFYVIGAGEQELWEVPIIWAGKQPTGNRFHRLDYFGILEESGSLYIYSRETE</sequence>
<accession>A0A5M6IC27</accession>
<dbReference type="EMBL" id="VWPJ01000007">
    <property type="protein sequence ID" value="KAA5605844.1"/>
    <property type="molecule type" value="Genomic_DNA"/>
</dbReference>
<keyword evidence="1" id="KW-0732">Signal</keyword>
<dbReference type="Proteomes" id="UP000324065">
    <property type="component" value="Unassembled WGS sequence"/>
</dbReference>
<name>A0A5M6IC27_9PROT</name>
<dbReference type="RefSeq" id="WP_150062174.1">
    <property type="nucleotide sequence ID" value="NZ_VWPJ01000007.1"/>
</dbReference>
<organism evidence="2 3">
    <name type="scientific">Roseospira marina</name>
    <dbReference type="NCBI Taxonomy" id="140057"/>
    <lineage>
        <taxon>Bacteria</taxon>
        <taxon>Pseudomonadati</taxon>
        <taxon>Pseudomonadota</taxon>
        <taxon>Alphaproteobacteria</taxon>
        <taxon>Rhodospirillales</taxon>
        <taxon>Rhodospirillaceae</taxon>
        <taxon>Roseospira</taxon>
    </lineage>
</organism>
<evidence type="ECO:0000313" key="3">
    <source>
        <dbReference type="Proteomes" id="UP000324065"/>
    </source>
</evidence>
<proteinExistence type="predicted"/>
<gene>
    <name evidence="2" type="ORF">F1188_09545</name>
</gene>